<organism evidence="7 8">
    <name type="scientific">Dreissena polymorpha</name>
    <name type="common">Zebra mussel</name>
    <name type="synonym">Mytilus polymorpha</name>
    <dbReference type="NCBI Taxonomy" id="45954"/>
    <lineage>
        <taxon>Eukaryota</taxon>
        <taxon>Metazoa</taxon>
        <taxon>Spiralia</taxon>
        <taxon>Lophotrochozoa</taxon>
        <taxon>Mollusca</taxon>
        <taxon>Bivalvia</taxon>
        <taxon>Autobranchia</taxon>
        <taxon>Heteroconchia</taxon>
        <taxon>Euheterodonta</taxon>
        <taxon>Imparidentia</taxon>
        <taxon>Neoheterodontei</taxon>
        <taxon>Myida</taxon>
        <taxon>Dreissenoidea</taxon>
        <taxon>Dreissenidae</taxon>
        <taxon>Dreissena</taxon>
    </lineage>
</organism>
<evidence type="ECO:0000313" key="7">
    <source>
        <dbReference type="EMBL" id="KAH3815513.1"/>
    </source>
</evidence>
<dbReference type="PANTHER" id="PTHR12011:SF347">
    <property type="entry name" value="FI21270P1-RELATED"/>
    <property type="match status" value="1"/>
</dbReference>
<sequence>MATVRQYDGDNAIERWRHCDDTTATVRYDYRIVAPASRMKYKISEESIDDVNFNFVESDEDDIDVVVKFDEALIKGKKARTTFHVYNTVNLFKELNSTLKMNTNNVTIIFKTFGIRGEQKCVYWNLSLNGEYGGWLTDGCASVRSDIAKITCVCNHLTHFAIIV</sequence>
<feature type="non-terminal residue" evidence="7">
    <location>
        <position position="164"/>
    </location>
</feature>
<name>A0A9D4GEV2_DREPO</name>
<keyword evidence="3" id="KW-1133">Transmembrane helix</keyword>
<evidence type="ECO:0000256" key="1">
    <source>
        <dbReference type="ARBA" id="ARBA00004370"/>
    </source>
</evidence>
<reference evidence="7" key="1">
    <citation type="journal article" date="2019" name="bioRxiv">
        <title>The Genome of the Zebra Mussel, Dreissena polymorpha: A Resource for Invasive Species Research.</title>
        <authorList>
            <person name="McCartney M.A."/>
            <person name="Auch B."/>
            <person name="Kono T."/>
            <person name="Mallez S."/>
            <person name="Zhang Y."/>
            <person name="Obille A."/>
            <person name="Becker A."/>
            <person name="Abrahante J.E."/>
            <person name="Garbe J."/>
            <person name="Badalamenti J.P."/>
            <person name="Herman A."/>
            <person name="Mangelson H."/>
            <person name="Liachko I."/>
            <person name="Sullivan S."/>
            <person name="Sone E.D."/>
            <person name="Koren S."/>
            <person name="Silverstein K.A.T."/>
            <person name="Beckman K.B."/>
            <person name="Gohl D.M."/>
        </authorList>
    </citation>
    <scope>NUCLEOTIDE SEQUENCE</scope>
    <source>
        <strain evidence="7">Duluth1</strain>
        <tissue evidence="7">Whole animal</tissue>
    </source>
</reference>
<comment type="subcellular location">
    <subcellularLocation>
        <location evidence="1">Membrane</location>
    </subcellularLocation>
</comment>
<gene>
    <name evidence="7" type="ORF">DPMN_144040</name>
</gene>
<dbReference type="EMBL" id="JAIWYP010000006">
    <property type="protein sequence ID" value="KAH3815513.1"/>
    <property type="molecule type" value="Genomic_DNA"/>
</dbReference>
<keyword evidence="4" id="KW-0472">Membrane</keyword>
<dbReference type="InterPro" id="IPR000203">
    <property type="entry name" value="GPS"/>
</dbReference>
<evidence type="ECO:0000256" key="4">
    <source>
        <dbReference type="ARBA" id="ARBA00023136"/>
    </source>
</evidence>
<keyword evidence="5" id="KW-1015">Disulfide bond</keyword>
<feature type="domain" description="GAIN-B" evidence="6">
    <location>
        <begin position="31"/>
        <end position="164"/>
    </location>
</feature>
<evidence type="ECO:0000256" key="3">
    <source>
        <dbReference type="ARBA" id="ARBA00022989"/>
    </source>
</evidence>
<evidence type="ECO:0000259" key="6">
    <source>
        <dbReference type="PROSITE" id="PS50221"/>
    </source>
</evidence>
<dbReference type="PANTHER" id="PTHR12011">
    <property type="entry name" value="ADHESION G-PROTEIN COUPLED RECEPTOR"/>
    <property type="match status" value="1"/>
</dbReference>
<dbReference type="Gene3D" id="2.60.220.50">
    <property type="match status" value="1"/>
</dbReference>
<dbReference type="Proteomes" id="UP000828390">
    <property type="component" value="Unassembled WGS sequence"/>
</dbReference>
<comment type="caution">
    <text evidence="7">The sequence shown here is derived from an EMBL/GenBank/DDBJ whole genome shotgun (WGS) entry which is preliminary data.</text>
</comment>
<dbReference type="Pfam" id="PF01825">
    <property type="entry name" value="GPS"/>
    <property type="match status" value="1"/>
</dbReference>
<keyword evidence="2" id="KW-0812">Transmembrane</keyword>
<dbReference type="SMART" id="SM00303">
    <property type="entry name" value="GPS"/>
    <property type="match status" value="1"/>
</dbReference>
<dbReference type="AlphaFoldDB" id="A0A9D4GEV2"/>
<protein>
    <recommendedName>
        <fullName evidence="6">GAIN-B domain-containing protein</fullName>
    </recommendedName>
</protein>
<dbReference type="InterPro" id="IPR057244">
    <property type="entry name" value="GAIN_B"/>
</dbReference>
<proteinExistence type="predicted"/>
<accession>A0A9D4GEV2</accession>
<reference evidence="7" key="2">
    <citation type="submission" date="2020-11" db="EMBL/GenBank/DDBJ databases">
        <authorList>
            <person name="McCartney M.A."/>
            <person name="Auch B."/>
            <person name="Kono T."/>
            <person name="Mallez S."/>
            <person name="Becker A."/>
            <person name="Gohl D.M."/>
            <person name="Silverstein K.A.T."/>
            <person name="Koren S."/>
            <person name="Bechman K.B."/>
            <person name="Herman A."/>
            <person name="Abrahante J.E."/>
            <person name="Garbe J."/>
        </authorList>
    </citation>
    <scope>NUCLEOTIDE SEQUENCE</scope>
    <source>
        <strain evidence="7">Duluth1</strain>
        <tissue evidence="7">Whole animal</tissue>
    </source>
</reference>
<dbReference type="InterPro" id="IPR046338">
    <property type="entry name" value="GAIN_dom_sf"/>
</dbReference>
<evidence type="ECO:0000313" key="8">
    <source>
        <dbReference type="Proteomes" id="UP000828390"/>
    </source>
</evidence>
<keyword evidence="8" id="KW-1185">Reference proteome</keyword>
<evidence type="ECO:0000256" key="2">
    <source>
        <dbReference type="ARBA" id="ARBA00022692"/>
    </source>
</evidence>
<evidence type="ECO:0000256" key="5">
    <source>
        <dbReference type="ARBA" id="ARBA00023157"/>
    </source>
</evidence>
<dbReference type="PROSITE" id="PS50221">
    <property type="entry name" value="GAIN_B"/>
    <property type="match status" value="1"/>
</dbReference>
<dbReference type="GO" id="GO:0005886">
    <property type="term" value="C:plasma membrane"/>
    <property type="evidence" value="ECO:0007669"/>
    <property type="project" value="TreeGrafter"/>
</dbReference>